<organism evidence="4">
    <name type="scientific">Musca domestica</name>
    <name type="common">House fly</name>
    <dbReference type="NCBI Taxonomy" id="7370"/>
    <lineage>
        <taxon>Eukaryota</taxon>
        <taxon>Metazoa</taxon>
        <taxon>Ecdysozoa</taxon>
        <taxon>Arthropoda</taxon>
        <taxon>Hexapoda</taxon>
        <taxon>Insecta</taxon>
        <taxon>Pterygota</taxon>
        <taxon>Neoptera</taxon>
        <taxon>Endopterygota</taxon>
        <taxon>Diptera</taxon>
        <taxon>Brachycera</taxon>
        <taxon>Muscomorpha</taxon>
        <taxon>Muscoidea</taxon>
        <taxon>Muscidae</taxon>
        <taxon>Musca</taxon>
    </lineage>
</organism>
<proteinExistence type="predicted"/>
<dbReference type="STRING" id="7370.A0A1I8M0R8"/>
<evidence type="ECO:0000256" key="1">
    <source>
        <dbReference type="ARBA" id="ARBA00022690"/>
    </source>
</evidence>
<dbReference type="InterPro" id="IPR042178">
    <property type="entry name" value="Serpin_sf_1"/>
</dbReference>
<dbReference type="InterPro" id="IPR023796">
    <property type="entry name" value="Serpin_dom"/>
</dbReference>
<accession>A0A1I8M0R8</accession>
<dbReference type="Pfam" id="PF00079">
    <property type="entry name" value="Serpin"/>
    <property type="match status" value="1"/>
</dbReference>
<dbReference type="InterPro" id="IPR023795">
    <property type="entry name" value="Serpin_CS"/>
</dbReference>
<dbReference type="EnsemblMetazoa" id="MDOA000087-RA">
    <property type="protein sequence ID" value="MDOA000087-PA"/>
    <property type="gene ID" value="MDOA000087"/>
</dbReference>
<evidence type="ECO:0000256" key="2">
    <source>
        <dbReference type="ARBA" id="ARBA00022900"/>
    </source>
</evidence>
<gene>
    <name evidence="4" type="primary">101893554</name>
</gene>
<protein>
    <recommendedName>
        <fullName evidence="3">Serpin domain-containing protein</fullName>
    </recommendedName>
</protein>
<evidence type="ECO:0000313" key="4">
    <source>
        <dbReference type="EnsemblMetazoa" id="MDOA000087-PA"/>
    </source>
</evidence>
<dbReference type="PROSITE" id="PS00284">
    <property type="entry name" value="SERPIN"/>
    <property type="match status" value="1"/>
</dbReference>
<dbReference type="PANTHER" id="PTHR11461">
    <property type="entry name" value="SERINE PROTEASE INHIBITOR, SERPIN"/>
    <property type="match status" value="1"/>
</dbReference>
<dbReference type="VEuPathDB" id="VectorBase:MDOMA2_004319"/>
<dbReference type="GO" id="GO:0004867">
    <property type="term" value="F:serine-type endopeptidase inhibitor activity"/>
    <property type="evidence" value="ECO:0007669"/>
    <property type="project" value="UniProtKB-KW"/>
</dbReference>
<dbReference type="eggNOG" id="KOG2392">
    <property type="taxonomic scope" value="Eukaryota"/>
</dbReference>
<dbReference type="InterPro" id="IPR042185">
    <property type="entry name" value="Serpin_sf_2"/>
</dbReference>
<dbReference type="SUPFAM" id="SSF56574">
    <property type="entry name" value="Serpins"/>
    <property type="match status" value="1"/>
</dbReference>
<dbReference type="Gene3D" id="2.30.39.10">
    <property type="entry name" value="Alpha-1-antitrypsin, domain 1"/>
    <property type="match status" value="1"/>
</dbReference>
<feature type="domain" description="Serpin" evidence="3">
    <location>
        <begin position="4"/>
        <end position="117"/>
    </location>
</feature>
<name>A0A1I8M0R8_MUSDO</name>
<dbReference type="InterPro" id="IPR036186">
    <property type="entry name" value="Serpin_sf"/>
</dbReference>
<dbReference type="GO" id="GO:0005615">
    <property type="term" value="C:extracellular space"/>
    <property type="evidence" value="ECO:0007669"/>
    <property type="project" value="InterPro"/>
</dbReference>
<sequence length="121" mass="13487">MASPKEIDISLPKFEFEQNLELVPILRKLGINSLFDHTANLSGFSTETSLMFGDAKHVAKIKVDEEGSTAAAATVVFSFRSARPAEPTKFECNHPFMFLIYDNTAKAVLFTGIYRDPKTQK</sequence>
<dbReference type="Gene3D" id="3.30.497.10">
    <property type="entry name" value="Antithrombin, subunit I, domain 2"/>
    <property type="match status" value="1"/>
</dbReference>
<keyword evidence="2" id="KW-0722">Serine protease inhibitor</keyword>
<dbReference type="VEuPathDB" id="VectorBase:MDOA000087"/>
<dbReference type="PANTHER" id="PTHR11461:SF278">
    <property type="entry name" value="SERINE PROTEASE INHIBITOR 88EA"/>
    <property type="match status" value="1"/>
</dbReference>
<dbReference type="OrthoDB" id="671595at2759"/>
<keyword evidence="1" id="KW-0646">Protease inhibitor</keyword>
<reference evidence="4" key="1">
    <citation type="submission" date="2020-05" db="UniProtKB">
        <authorList>
            <consortium name="EnsemblMetazoa"/>
        </authorList>
    </citation>
    <scope>IDENTIFICATION</scope>
    <source>
        <strain evidence="4">Aabys</strain>
    </source>
</reference>
<dbReference type="AlphaFoldDB" id="A0A1I8M0R8"/>
<evidence type="ECO:0000259" key="3">
    <source>
        <dbReference type="Pfam" id="PF00079"/>
    </source>
</evidence>
<dbReference type="InterPro" id="IPR000215">
    <property type="entry name" value="Serpin_fam"/>
</dbReference>